<comment type="subcellular location">
    <subcellularLocation>
        <location evidence="1 12">Cytoplasm</location>
    </subcellularLocation>
</comment>
<feature type="active site" description="Proton donor" evidence="12">
    <location>
        <position position="121"/>
    </location>
</feature>
<dbReference type="InterPro" id="IPR036968">
    <property type="entry name" value="Enolpyruvate_Tfrase_sf"/>
</dbReference>
<dbReference type="UniPathway" id="UPA00219"/>
<proteinExistence type="inferred from homology"/>
<keyword evidence="3 12" id="KW-0963">Cytoplasm</keyword>
<comment type="caution">
    <text evidence="12">Lacks conserved residue(s) required for the propagation of feature annotation.</text>
</comment>
<comment type="similarity">
    <text evidence="10 12">Belongs to the EPSP synthase family. MurA subfamily.</text>
</comment>
<dbReference type="HAMAP" id="MF_00111">
    <property type="entry name" value="MurA"/>
    <property type="match status" value="1"/>
</dbReference>
<dbReference type="GO" id="GO:0008760">
    <property type="term" value="F:UDP-N-acetylglucosamine 1-carboxyvinyltransferase activity"/>
    <property type="evidence" value="ECO:0007669"/>
    <property type="project" value="UniProtKB-UniRule"/>
</dbReference>
<keyword evidence="15" id="KW-1185">Reference proteome</keyword>
<dbReference type="InterPro" id="IPR013792">
    <property type="entry name" value="RNA3'P_cycl/enolpyr_Trfase_a/b"/>
</dbReference>
<evidence type="ECO:0000256" key="11">
    <source>
        <dbReference type="ARBA" id="ARBA00047527"/>
    </source>
</evidence>
<evidence type="ECO:0000256" key="7">
    <source>
        <dbReference type="ARBA" id="ARBA00022984"/>
    </source>
</evidence>
<name>A0A0E9N0E1_9BACT</name>
<feature type="binding site" evidence="12">
    <location>
        <begin position="22"/>
        <end position="23"/>
    </location>
    <ligand>
        <name>phosphoenolpyruvate</name>
        <dbReference type="ChEBI" id="CHEBI:58702"/>
    </ligand>
</feature>
<dbReference type="EMBL" id="BBWV01000001">
    <property type="protein sequence ID" value="GAO42835.1"/>
    <property type="molecule type" value="Genomic_DNA"/>
</dbReference>
<evidence type="ECO:0000256" key="5">
    <source>
        <dbReference type="ARBA" id="ARBA00022679"/>
    </source>
</evidence>
<dbReference type="GO" id="GO:0051301">
    <property type="term" value="P:cell division"/>
    <property type="evidence" value="ECO:0007669"/>
    <property type="project" value="UniProtKB-KW"/>
</dbReference>
<dbReference type="PANTHER" id="PTHR43783:SF1">
    <property type="entry name" value="UDP-N-ACETYLGLUCOSAMINE 1-CARBOXYVINYLTRANSFERASE"/>
    <property type="match status" value="1"/>
</dbReference>
<sequence>MNSFEVIGGKKLSGTIIPQGAKNEALQIISAVLLSPEPVTLGNIPDILDVNLLIELLADLGVSIDRQERHTATFRADNVNIDYLNSDAFRKKSGRLRGSVMLAGPLLARFKKAFIPKPGGDKIGRRRLDTHIIGFEKLGATFNYHPEDGYFHLDASNLRGTDMLLDEPSVTGTANIVMAAVMAKGKTTIYNAACEPYLQQLCKMLNRMGAKISGVGSNLLTIEGVDYLGGTTHSMLPDMIEVGSFIGLAAMTKSGIRIQGAGVEHLGVIPEKFKQLGIRLDIQGDDIVIPEQDIYEIQTFLDGSVLTIYDHPWPGFTPDLLSIVLVVATQARGSVLIHQKMFESRLFFVDKLIDMGAQIILCDPHRAAVIGLAREQQLRGITMSSPDIRAGVSLLIAALSAEGKSTIQNIEQIDRGYQYIDKRLIALGADIKRI</sequence>
<evidence type="ECO:0000259" key="13">
    <source>
        <dbReference type="Pfam" id="PF00275"/>
    </source>
</evidence>
<organism evidence="14 15">
    <name type="scientific">Flavihumibacter petaseus NBRC 106054</name>
    <dbReference type="NCBI Taxonomy" id="1220578"/>
    <lineage>
        <taxon>Bacteria</taxon>
        <taxon>Pseudomonadati</taxon>
        <taxon>Bacteroidota</taxon>
        <taxon>Chitinophagia</taxon>
        <taxon>Chitinophagales</taxon>
        <taxon>Chitinophagaceae</taxon>
        <taxon>Flavihumibacter</taxon>
    </lineage>
</organism>
<dbReference type="Gene3D" id="3.65.10.10">
    <property type="entry name" value="Enolpyruvate transferase domain"/>
    <property type="match status" value="2"/>
</dbReference>
<dbReference type="AlphaFoldDB" id="A0A0E9N0E1"/>
<dbReference type="GO" id="GO:0071555">
    <property type="term" value="P:cell wall organization"/>
    <property type="evidence" value="ECO:0007669"/>
    <property type="project" value="UniProtKB-KW"/>
</dbReference>
<accession>A0A0E9N0E1</accession>
<dbReference type="GO" id="GO:0009252">
    <property type="term" value="P:peptidoglycan biosynthetic process"/>
    <property type="evidence" value="ECO:0007669"/>
    <property type="project" value="UniProtKB-UniRule"/>
</dbReference>
<evidence type="ECO:0000256" key="2">
    <source>
        <dbReference type="ARBA" id="ARBA00004752"/>
    </source>
</evidence>
<dbReference type="STRING" id="1220578.FPE01S_01_18530"/>
<feature type="binding site" evidence="12">
    <location>
        <position position="97"/>
    </location>
    <ligand>
        <name>UDP-N-acetyl-alpha-D-glucosamine</name>
        <dbReference type="ChEBI" id="CHEBI:57705"/>
    </ligand>
</feature>
<keyword evidence="6 12" id="KW-0133">Cell shape</keyword>
<comment type="caution">
    <text evidence="14">The sequence shown here is derived from an EMBL/GenBank/DDBJ whole genome shotgun (WGS) entry which is preliminary data.</text>
</comment>
<dbReference type="GO" id="GO:0005737">
    <property type="term" value="C:cytoplasm"/>
    <property type="evidence" value="ECO:0007669"/>
    <property type="project" value="UniProtKB-SubCell"/>
</dbReference>
<dbReference type="InterPro" id="IPR001986">
    <property type="entry name" value="Enolpyruvate_Tfrase_dom"/>
</dbReference>
<feature type="domain" description="Enolpyruvate transferase" evidence="13">
    <location>
        <begin position="8"/>
        <end position="420"/>
    </location>
</feature>
<dbReference type="Pfam" id="PF00275">
    <property type="entry name" value="EPSP_synthase"/>
    <property type="match status" value="1"/>
</dbReference>
<evidence type="ECO:0000256" key="6">
    <source>
        <dbReference type="ARBA" id="ARBA00022960"/>
    </source>
</evidence>
<evidence type="ECO:0000256" key="8">
    <source>
        <dbReference type="ARBA" id="ARBA00023306"/>
    </source>
</evidence>
<feature type="binding site" evidence="12">
    <location>
        <position position="341"/>
    </location>
    <ligand>
        <name>UDP-N-acetyl-alpha-D-glucosamine</name>
        <dbReference type="ChEBI" id="CHEBI:57705"/>
    </ligand>
</feature>
<dbReference type="SUPFAM" id="SSF55205">
    <property type="entry name" value="EPT/RTPC-like"/>
    <property type="match status" value="1"/>
</dbReference>
<dbReference type="CDD" id="cd01555">
    <property type="entry name" value="UdpNAET"/>
    <property type="match status" value="1"/>
</dbReference>
<reference evidence="14 15" key="1">
    <citation type="submission" date="2015-04" db="EMBL/GenBank/DDBJ databases">
        <title>Whole genome shotgun sequence of Flavihumibacter petaseus NBRC 106054.</title>
        <authorList>
            <person name="Miyazawa S."/>
            <person name="Hosoyama A."/>
            <person name="Hashimoto M."/>
            <person name="Noguchi M."/>
            <person name="Tsuchikane K."/>
            <person name="Ohji S."/>
            <person name="Yamazoe A."/>
            <person name="Ichikawa N."/>
            <person name="Kimura A."/>
            <person name="Fujita N."/>
        </authorList>
    </citation>
    <scope>NUCLEOTIDE SEQUENCE [LARGE SCALE GENOMIC DNA]</scope>
    <source>
        <strain evidence="14 15">NBRC 106054</strain>
    </source>
</reference>
<dbReference type="Proteomes" id="UP000033121">
    <property type="component" value="Unassembled WGS sequence"/>
</dbReference>
<keyword evidence="8 12" id="KW-0131">Cell cycle</keyword>
<keyword evidence="5 12" id="KW-0808">Transferase</keyword>
<evidence type="ECO:0000256" key="10">
    <source>
        <dbReference type="ARBA" id="ARBA00038367"/>
    </source>
</evidence>
<evidence type="ECO:0000256" key="1">
    <source>
        <dbReference type="ARBA" id="ARBA00004496"/>
    </source>
</evidence>
<evidence type="ECO:0000256" key="3">
    <source>
        <dbReference type="ARBA" id="ARBA00022490"/>
    </source>
</evidence>
<comment type="catalytic activity">
    <reaction evidence="11 12">
        <text>phosphoenolpyruvate + UDP-N-acetyl-alpha-D-glucosamine = UDP-N-acetyl-3-O-(1-carboxyvinyl)-alpha-D-glucosamine + phosphate</text>
        <dbReference type="Rhea" id="RHEA:18681"/>
        <dbReference type="ChEBI" id="CHEBI:43474"/>
        <dbReference type="ChEBI" id="CHEBI:57705"/>
        <dbReference type="ChEBI" id="CHEBI:58702"/>
        <dbReference type="ChEBI" id="CHEBI:68483"/>
        <dbReference type="EC" id="2.5.1.7"/>
    </reaction>
</comment>
<evidence type="ECO:0000313" key="15">
    <source>
        <dbReference type="Proteomes" id="UP000033121"/>
    </source>
</evidence>
<comment type="function">
    <text evidence="12">Cell wall formation. Adds enolpyruvyl to UDP-N-acetylglucosamine.</text>
</comment>
<keyword evidence="4 12" id="KW-0132">Cell division</keyword>
<evidence type="ECO:0000256" key="9">
    <source>
        <dbReference type="ARBA" id="ARBA00023316"/>
    </source>
</evidence>
<protein>
    <recommendedName>
        <fullName evidence="12">UDP-N-acetylglucosamine 1-carboxyvinyltransferase</fullName>
        <ecNumber evidence="12">2.5.1.7</ecNumber>
    </recommendedName>
    <alternativeName>
        <fullName evidence="12">Enoylpyruvate transferase</fullName>
    </alternativeName>
    <alternativeName>
        <fullName evidence="12">UDP-N-acetylglucosamine enolpyruvyl transferase</fullName>
        <shortName evidence="12">EPT</shortName>
    </alternativeName>
</protein>
<dbReference type="PANTHER" id="PTHR43783">
    <property type="entry name" value="UDP-N-ACETYLGLUCOSAMINE 1-CARBOXYVINYLTRANSFERASE"/>
    <property type="match status" value="1"/>
</dbReference>
<dbReference type="NCBIfam" id="NF006873">
    <property type="entry name" value="PRK09369.1"/>
    <property type="match status" value="1"/>
</dbReference>
<evidence type="ECO:0000313" key="14">
    <source>
        <dbReference type="EMBL" id="GAO42835.1"/>
    </source>
</evidence>
<dbReference type="NCBIfam" id="TIGR01072">
    <property type="entry name" value="murA"/>
    <property type="match status" value="1"/>
</dbReference>
<dbReference type="OrthoDB" id="9803760at2"/>
<keyword evidence="9 12" id="KW-0961">Cell wall biogenesis/degradation</keyword>
<dbReference type="GO" id="GO:0008360">
    <property type="term" value="P:regulation of cell shape"/>
    <property type="evidence" value="ECO:0007669"/>
    <property type="project" value="UniProtKB-KW"/>
</dbReference>
<dbReference type="EC" id="2.5.1.7" evidence="12"/>
<dbReference type="InterPro" id="IPR050068">
    <property type="entry name" value="MurA_subfamily"/>
</dbReference>
<feature type="binding site" evidence="12">
    <location>
        <position position="319"/>
    </location>
    <ligand>
        <name>UDP-N-acetyl-alpha-D-glucosamine</name>
        <dbReference type="ChEBI" id="CHEBI:57705"/>
    </ligand>
</feature>
<keyword evidence="7 12" id="KW-0573">Peptidoglycan synthesis</keyword>
<comment type="pathway">
    <text evidence="2 12">Cell wall biogenesis; peptidoglycan biosynthesis.</text>
</comment>
<dbReference type="InterPro" id="IPR005750">
    <property type="entry name" value="UDP_GlcNAc_COvinyl_MurA"/>
</dbReference>
<evidence type="ECO:0000256" key="4">
    <source>
        <dbReference type="ARBA" id="ARBA00022618"/>
    </source>
</evidence>
<evidence type="ECO:0000256" key="12">
    <source>
        <dbReference type="HAMAP-Rule" id="MF_00111"/>
    </source>
</evidence>
<dbReference type="RefSeq" id="WP_046368430.1">
    <property type="nucleotide sequence ID" value="NZ_BBWV01000001.1"/>
</dbReference>
<dbReference type="GO" id="GO:0019277">
    <property type="term" value="P:UDP-N-acetylgalactosamine biosynthetic process"/>
    <property type="evidence" value="ECO:0007669"/>
    <property type="project" value="InterPro"/>
</dbReference>
<gene>
    <name evidence="12 14" type="primary">murA</name>
    <name evidence="14" type="ORF">FPE01S_01_18530</name>
</gene>